<dbReference type="InterPro" id="IPR032675">
    <property type="entry name" value="LRR_dom_sf"/>
</dbReference>
<dbReference type="Pfam" id="PF23598">
    <property type="entry name" value="LRR_14"/>
    <property type="match status" value="1"/>
</dbReference>
<sequence length="637" mass="73881">MGKTTLAKMAYNDERVVKHFQFKMWVYVSRDFDKKRLMEKLIISATGGVGFGEDNGNMGVEELQTLLRESIRDKKYFLVLDDLWNDNLARWEELKDLLRVGARGSMIMVTTRSNQVASMIGTAPKYVHNLQGVRYDECLSLFVKYAFKEGQDKQYPNLLRIGEEIVKKCGEVPLAVRTLAGQLFLNTDERDWNLIRDSRLWKVEQKEDDILPALRVSYEQLPSCLKRCFAYCSLFPKNYEYNDYELIQFWMAHGLLQSSDGESELEDIGSIYLKELEYGCFLQDLRDLYGSLQFGMLDVMHDLALSVAQDECFVVTANSKRIEKSVQHISIPDPDSARRDFPMLSQDLDQVRTVFIHSDKDVLASNSILETCLSRFKYLRALNLSRSQFKELPKKIGKMKHLRYLDLSWNHRIKRLPNSICKLQNLQTLFLGGCDEIEELPRGMRYMESLRFLWLATRQTSLPRDEIGCLKSLRFLWIATCEKLERLFEDMENLSALRSLYIVTCPSLKSLPRSLQYLTSLQDLHISGCEALNFHNQEACEFKLKKLVLCFLEAVQELPEWLIRGSADTLKNLKLEFCPELHELPACLKTFSALQELRILGCPRLAERCDRETGDDWEKIAHIPKVIVDNVDVIKQT</sequence>
<protein>
    <submittedName>
        <fullName evidence="6">Disease resistance protein RGA2-like</fullName>
    </submittedName>
</protein>
<keyword evidence="7" id="KW-1185">Reference proteome</keyword>
<evidence type="ECO:0000259" key="4">
    <source>
        <dbReference type="Pfam" id="PF23559"/>
    </source>
</evidence>
<evidence type="ECO:0000256" key="1">
    <source>
        <dbReference type="ARBA" id="ARBA00022737"/>
    </source>
</evidence>
<dbReference type="InterPro" id="IPR002182">
    <property type="entry name" value="NB-ARC"/>
</dbReference>
<keyword evidence="2" id="KW-0611">Plant defense</keyword>
<dbReference type="AlphaFoldDB" id="A0AAD6M1U8"/>
<comment type="caution">
    <text evidence="6">The sequence shown here is derived from an EMBL/GenBank/DDBJ whole genome shotgun (WGS) entry which is preliminary data.</text>
</comment>
<dbReference type="GO" id="GO:0006952">
    <property type="term" value="P:defense response"/>
    <property type="evidence" value="ECO:0007669"/>
    <property type="project" value="UniProtKB-KW"/>
</dbReference>
<dbReference type="EMBL" id="JAQIZT010000012">
    <property type="protein sequence ID" value="KAJ6976829.1"/>
    <property type="molecule type" value="Genomic_DNA"/>
</dbReference>
<dbReference type="InterPro" id="IPR055414">
    <property type="entry name" value="LRR_R13L4/SHOC2-like"/>
</dbReference>
<dbReference type="SUPFAM" id="SSF52058">
    <property type="entry name" value="L domain-like"/>
    <property type="match status" value="1"/>
</dbReference>
<dbReference type="Gene3D" id="1.10.8.430">
    <property type="entry name" value="Helical domain of apoptotic protease-activating factors"/>
    <property type="match status" value="1"/>
</dbReference>
<dbReference type="PANTHER" id="PTHR36766:SF61">
    <property type="entry name" value="NB-ARC DOMAIN DISEASE RESISTANCE PROTEIN"/>
    <property type="match status" value="1"/>
</dbReference>
<dbReference type="InterPro" id="IPR042197">
    <property type="entry name" value="Apaf_helical"/>
</dbReference>
<dbReference type="Gene3D" id="3.40.50.300">
    <property type="entry name" value="P-loop containing nucleotide triphosphate hydrolases"/>
    <property type="match status" value="1"/>
</dbReference>
<evidence type="ECO:0000259" key="5">
    <source>
        <dbReference type="Pfam" id="PF23598"/>
    </source>
</evidence>
<keyword evidence="1" id="KW-0677">Repeat</keyword>
<gene>
    <name evidence="6" type="ORF">NC653_028869</name>
</gene>
<feature type="domain" description="NB-ARC" evidence="3">
    <location>
        <begin position="1"/>
        <end position="149"/>
    </location>
</feature>
<proteinExistence type="predicted"/>
<organism evidence="6 7">
    <name type="scientific">Populus alba x Populus x berolinensis</name>
    <dbReference type="NCBI Taxonomy" id="444605"/>
    <lineage>
        <taxon>Eukaryota</taxon>
        <taxon>Viridiplantae</taxon>
        <taxon>Streptophyta</taxon>
        <taxon>Embryophyta</taxon>
        <taxon>Tracheophyta</taxon>
        <taxon>Spermatophyta</taxon>
        <taxon>Magnoliopsida</taxon>
        <taxon>eudicotyledons</taxon>
        <taxon>Gunneridae</taxon>
        <taxon>Pentapetalae</taxon>
        <taxon>rosids</taxon>
        <taxon>fabids</taxon>
        <taxon>Malpighiales</taxon>
        <taxon>Salicaceae</taxon>
        <taxon>Saliceae</taxon>
        <taxon>Populus</taxon>
    </lineage>
</organism>
<feature type="domain" description="Disease resistance R13L4/SHOC-2-like LRR" evidence="5">
    <location>
        <begin position="369"/>
        <end position="600"/>
    </location>
</feature>
<dbReference type="Pfam" id="PF00931">
    <property type="entry name" value="NB-ARC"/>
    <property type="match status" value="1"/>
</dbReference>
<evidence type="ECO:0000256" key="2">
    <source>
        <dbReference type="ARBA" id="ARBA00022821"/>
    </source>
</evidence>
<dbReference type="Pfam" id="PF23559">
    <property type="entry name" value="WHD_DRP"/>
    <property type="match status" value="1"/>
</dbReference>
<reference evidence="6" key="1">
    <citation type="journal article" date="2023" name="Mol. Ecol. Resour.">
        <title>Chromosome-level genome assembly of a triploid poplar Populus alba 'Berolinensis'.</title>
        <authorList>
            <person name="Chen S."/>
            <person name="Yu Y."/>
            <person name="Wang X."/>
            <person name="Wang S."/>
            <person name="Zhang T."/>
            <person name="Zhou Y."/>
            <person name="He R."/>
            <person name="Meng N."/>
            <person name="Wang Y."/>
            <person name="Liu W."/>
            <person name="Liu Z."/>
            <person name="Liu J."/>
            <person name="Guo Q."/>
            <person name="Huang H."/>
            <person name="Sederoff R.R."/>
            <person name="Wang G."/>
            <person name="Qu G."/>
            <person name="Chen S."/>
        </authorList>
    </citation>
    <scope>NUCLEOTIDE SEQUENCE</scope>
    <source>
        <strain evidence="6">SC-2020</strain>
    </source>
</reference>
<dbReference type="SUPFAM" id="SSF52540">
    <property type="entry name" value="P-loop containing nucleoside triphosphate hydrolases"/>
    <property type="match status" value="1"/>
</dbReference>
<accession>A0AAD6M1U8</accession>
<dbReference type="InterPro" id="IPR058922">
    <property type="entry name" value="WHD_DRP"/>
</dbReference>
<evidence type="ECO:0000259" key="3">
    <source>
        <dbReference type="Pfam" id="PF00931"/>
    </source>
</evidence>
<dbReference type="Gene3D" id="3.80.10.10">
    <property type="entry name" value="Ribonuclease Inhibitor"/>
    <property type="match status" value="2"/>
</dbReference>
<dbReference type="InterPro" id="IPR027417">
    <property type="entry name" value="P-loop_NTPase"/>
</dbReference>
<evidence type="ECO:0000313" key="6">
    <source>
        <dbReference type="EMBL" id="KAJ6976829.1"/>
    </source>
</evidence>
<dbReference type="Proteomes" id="UP001164929">
    <property type="component" value="Chromosome 12"/>
</dbReference>
<dbReference type="PRINTS" id="PR00364">
    <property type="entry name" value="DISEASERSIST"/>
</dbReference>
<name>A0AAD6M1U8_9ROSI</name>
<feature type="domain" description="Disease resistance protein winged helix" evidence="4">
    <location>
        <begin position="234"/>
        <end position="304"/>
    </location>
</feature>
<evidence type="ECO:0000313" key="7">
    <source>
        <dbReference type="Proteomes" id="UP001164929"/>
    </source>
</evidence>
<dbReference type="PANTHER" id="PTHR36766">
    <property type="entry name" value="PLANT BROAD-SPECTRUM MILDEW RESISTANCE PROTEIN RPW8"/>
    <property type="match status" value="1"/>
</dbReference>
<dbReference type="GO" id="GO:0043531">
    <property type="term" value="F:ADP binding"/>
    <property type="evidence" value="ECO:0007669"/>
    <property type="project" value="InterPro"/>
</dbReference>